<proteinExistence type="predicted"/>
<reference evidence="2 3" key="1">
    <citation type="submission" date="2024-08" db="EMBL/GenBank/DDBJ databases">
        <authorList>
            <person name="Cucini C."/>
            <person name="Frati F."/>
        </authorList>
    </citation>
    <scope>NUCLEOTIDE SEQUENCE [LARGE SCALE GENOMIC DNA]</scope>
</reference>
<evidence type="ECO:0000256" key="1">
    <source>
        <dbReference type="SAM" id="SignalP"/>
    </source>
</evidence>
<evidence type="ECO:0000313" key="3">
    <source>
        <dbReference type="Proteomes" id="UP001642540"/>
    </source>
</evidence>
<comment type="caution">
    <text evidence="2">The sequence shown here is derived from an EMBL/GenBank/DDBJ whole genome shotgun (WGS) entry which is preliminary data.</text>
</comment>
<sequence>MKLQIALGLLIVVCLATIATAQQAYQVQPSNAFALYESGATGEHVAAHHPESFLDSENQGLTRNKRQFGYGGYGGGGRGYGGGYSRGFGGGYGGGGYGGGRGFGGGGYGGGYGGYGR</sequence>
<protein>
    <submittedName>
        <fullName evidence="2">Uncharacterized protein</fullName>
    </submittedName>
</protein>
<feature type="chain" id="PRO_5045595009" evidence="1">
    <location>
        <begin position="22"/>
        <end position="117"/>
    </location>
</feature>
<gene>
    <name evidence="2" type="ORF">ODALV1_LOCUS7091</name>
</gene>
<organism evidence="2 3">
    <name type="scientific">Orchesella dallaii</name>
    <dbReference type="NCBI Taxonomy" id="48710"/>
    <lineage>
        <taxon>Eukaryota</taxon>
        <taxon>Metazoa</taxon>
        <taxon>Ecdysozoa</taxon>
        <taxon>Arthropoda</taxon>
        <taxon>Hexapoda</taxon>
        <taxon>Collembola</taxon>
        <taxon>Entomobryomorpha</taxon>
        <taxon>Entomobryoidea</taxon>
        <taxon>Orchesellidae</taxon>
        <taxon>Orchesellinae</taxon>
        <taxon>Orchesella</taxon>
    </lineage>
</organism>
<keyword evidence="3" id="KW-1185">Reference proteome</keyword>
<dbReference type="EMBL" id="CAXLJM020000022">
    <property type="protein sequence ID" value="CAL8088547.1"/>
    <property type="molecule type" value="Genomic_DNA"/>
</dbReference>
<evidence type="ECO:0000313" key="2">
    <source>
        <dbReference type="EMBL" id="CAL8088547.1"/>
    </source>
</evidence>
<feature type="signal peptide" evidence="1">
    <location>
        <begin position="1"/>
        <end position="21"/>
    </location>
</feature>
<accession>A0ABP1Q438</accession>
<dbReference type="Proteomes" id="UP001642540">
    <property type="component" value="Unassembled WGS sequence"/>
</dbReference>
<name>A0ABP1Q438_9HEXA</name>
<keyword evidence="1" id="KW-0732">Signal</keyword>